<keyword evidence="2" id="KW-1185">Reference proteome</keyword>
<dbReference type="HOGENOM" id="CLU_3003838_0_0_9"/>
<name>A6TQT5_ALKMQ</name>
<evidence type="ECO:0000313" key="1">
    <source>
        <dbReference type="EMBL" id="ABR48553.1"/>
    </source>
</evidence>
<dbReference type="EMBL" id="CP000724">
    <property type="protein sequence ID" value="ABR48553.1"/>
    <property type="molecule type" value="Genomic_DNA"/>
</dbReference>
<organism evidence="1 2">
    <name type="scientific">Alkaliphilus metalliredigens (strain QYMF)</name>
    <dbReference type="NCBI Taxonomy" id="293826"/>
    <lineage>
        <taxon>Bacteria</taxon>
        <taxon>Bacillati</taxon>
        <taxon>Bacillota</taxon>
        <taxon>Clostridia</taxon>
        <taxon>Peptostreptococcales</taxon>
        <taxon>Natronincolaceae</taxon>
        <taxon>Alkaliphilus</taxon>
    </lineage>
</organism>
<proteinExistence type="predicted"/>
<accession>A6TQT5</accession>
<dbReference type="STRING" id="293826.Amet_2399"/>
<dbReference type="Proteomes" id="UP000001572">
    <property type="component" value="Chromosome"/>
</dbReference>
<dbReference type="KEGG" id="amt:Amet_2399"/>
<reference evidence="2" key="1">
    <citation type="journal article" date="2016" name="Genome Announc.">
        <title>Complete genome sequence of Alkaliphilus metalliredigens strain QYMF, an alkaliphilic and metal-reducing bacterium isolated from borax-contaminated leachate ponds.</title>
        <authorList>
            <person name="Hwang C."/>
            <person name="Copeland A."/>
            <person name="Lucas S."/>
            <person name="Lapidus A."/>
            <person name="Barry K."/>
            <person name="Detter J.C."/>
            <person name="Glavina Del Rio T."/>
            <person name="Hammon N."/>
            <person name="Israni S."/>
            <person name="Dalin E."/>
            <person name="Tice H."/>
            <person name="Pitluck S."/>
            <person name="Chertkov O."/>
            <person name="Brettin T."/>
            <person name="Bruce D."/>
            <person name="Han C."/>
            <person name="Schmutz J."/>
            <person name="Larimer F."/>
            <person name="Land M.L."/>
            <person name="Hauser L."/>
            <person name="Kyrpides N."/>
            <person name="Mikhailova N."/>
            <person name="Ye Q."/>
            <person name="Zhou J."/>
            <person name="Richardson P."/>
            <person name="Fields M.W."/>
        </authorList>
    </citation>
    <scope>NUCLEOTIDE SEQUENCE [LARGE SCALE GENOMIC DNA]</scope>
    <source>
        <strain evidence="2">QYMF</strain>
    </source>
</reference>
<protein>
    <submittedName>
        <fullName evidence="1">Uncharacterized protein</fullName>
    </submittedName>
</protein>
<dbReference type="AlphaFoldDB" id="A6TQT5"/>
<sequence length="56" mass="6335">MLHNGRLLGKEQLDPLIDNFLAFYISIVKGYTPDKSLAKMGIYKAHNSPSKKVKMN</sequence>
<evidence type="ECO:0000313" key="2">
    <source>
        <dbReference type="Proteomes" id="UP000001572"/>
    </source>
</evidence>
<gene>
    <name evidence="1" type="ordered locus">Amet_2399</name>
</gene>